<feature type="domain" description="26S proteasome regulatory subunit RPN2 C-terminal" evidence="4">
    <location>
        <begin position="148"/>
        <end position="301"/>
    </location>
</feature>
<feature type="compositionally biased region" description="Basic and acidic residues" evidence="3">
    <location>
        <begin position="206"/>
        <end position="226"/>
    </location>
</feature>
<dbReference type="InterPro" id="IPR002015">
    <property type="entry name" value="Proteasome/cyclosome_rpt"/>
</dbReference>
<name>A0A183F6B5_HELPZ</name>
<feature type="compositionally biased region" description="Basic and acidic residues" evidence="3">
    <location>
        <begin position="331"/>
        <end position="344"/>
    </location>
</feature>
<dbReference type="Pfam" id="PF01851">
    <property type="entry name" value="PC_rep"/>
    <property type="match status" value="1"/>
</dbReference>
<reference evidence="5 6" key="1">
    <citation type="submission" date="2018-11" db="EMBL/GenBank/DDBJ databases">
        <authorList>
            <consortium name="Pathogen Informatics"/>
        </authorList>
    </citation>
    <scope>NUCLEOTIDE SEQUENCE [LARGE SCALE GENOMIC DNA]</scope>
</reference>
<reference evidence="7" key="2">
    <citation type="submission" date="2019-09" db="UniProtKB">
        <authorList>
            <consortium name="WormBaseParasite"/>
        </authorList>
    </citation>
    <scope>IDENTIFICATION</scope>
</reference>
<keyword evidence="2" id="KW-0647">Proteasome</keyword>
<evidence type="ECO:0000313" key="6">
    <source>
        <dbReference type="Proteomes" id="UP000050761"/>
    </source>
</evidence>
<dbReference type="OrthoDB" id="261572at2759"/>
<dbReference type="Gene3D" id="1.25.10.10">
    <property type="entry name" value="Leucine-rich Repeat Variant"/>
    <property type="match status" value="1"/>
</dbReference>
<dbReference type="GO" id="GO:0043161">
    <property type="term" value="P:proteasome-mediated ubiquitin-dependent protein catabolic process"/>
    <property type="evidence" value="ECO:0007669"/>
    <property type="project" value="TreeGrafter"/>
</dbReference>
<evidence type="ECO:0000256" key="1">
    <source>
        <dbReference type="ARBA" id="ARBA00022737"/>
    </source>
</evidence>
<dbReference type="AlphaFoldDB" id="A0A183F6B5"/>
<dbReference type="Proteomes" id="UP000050761">
    <property type="component" value="Unassembled WGS sequence"/>
</dbReference>
<evidence type="ECO:0000256" key="3">
    <source>
        <dbReference type="SAM" id="MobiDB-lite"/>
    </source>
</evidence>
<dbReference type="Pfam" id="PF18004">
    <property type="entry name" value="RPN2_C"/>
    <property type="match status" value="1"/>
</dbReference>
<organism evidence="6 7">
    <name type="scientific">Heligmosomoides polygyrus</name>
    <name type="common">Parasitic roundworm</name>
    <dbReference type="NCBI Taxonomy" id="6339"/>
    <lineage>
        <taxon>Eukaryota</taxon>
        <taxon>Metazoa</taxon>
        <taxon>Ecdysozoa</taxon>
        <taxon>Nematoda</taxon>
        <taxon>Chromadorea</taxon>
        <taxon>Rhabditida</taxon>
        <taxon>Rhabditina</taxon>
        <taxon>Rhabditomorpha</taxon>
        <taxon>Strongyloidea</taxon>
        <taxon>Heligmosomidae</taxon>
        <taxon>Heligmosomoides</taxon>
    </lineage>
</organism>
<gene>
    <name evidence="5" type="ORF">HPBE_LOCUS1708</name>
</gene>
<protein>
    <submittedName>
        <fullName evidence="7">RPN2_C domain-containing protein</fullName>
    </submittedName>
</protein>
<accession>A0A183F6B5</accession>
<dbReference type="PANTHER" id="PTHR10943:SF2">
    <property type="entry name" value="26S PROTEASOME NON-ATPASE REGULATORY SUBUNIT 1"/>
    <property type="match status" value="1"/>
</dbReference>
<dbReference type="InterPro" id="IPR040623">
    <property type="entry name" value="RPN2_C"/>
</dbReference>
<dbReference type="GO" id="GO:0008540">
    <property type="term" value="C:proteasome regulatory particle, base subcomplex"/>
    <property type="evidence" value="ECO:0007669"/>
    <property type="project" value="TreeGrafter"/>
</dbReference>
<proteinExistence type="predicted"/>
<dbReference type="GO" id="GO:0005634">
    <property type="term" value="C:nucleus"/>
    <property type="evidence" value="ECO:0007669"/>
    <property type="project" value="TreeGrafter"/>
</dbReference>
<dbReference type="InterPro" id="IPR011989">
    <property type="entry name" value="ARM-like"/>
</dbReference>
<evidence type="ECO:0000256" key="2">
    <source>
        <dbReference type="ARBA" id="ARBA00022942"/>
    </source>
</evidence>
<dbReference type="GO" id="GO:0034515">
    <property type="term" value="C:proteasome storage granule"/>
    <property type="evidence" value="ECO:0007669"/>
    <property type="project" value="TreeGrafter"/>
</dbReference>
<evidence type="ECO:0000313" key="5">
    <source>
        <dbReference type="EMBL" id="VDO20841.1"/>
    </source>
</evidence>
<feature type="region of interest" description="Disordered" evidence="3">
    <location>
        <begin position="323"/>
        <end position="344"/>
    </location>
</feature>
<dbReference type="InterPro" id="IPR016024">
    <property type="entry name" value="ARM-type_fold"/>
</dbReference>
<dbReference type="SUPFAM" id="SSF48371">
    <property type="entry name" value="ARM repeat"/>
    <property type="match status" value="1"/>
</dbReference>
<dbReference type="EMBL" id="UZAH01002062">
    <property type="protein sequence ID" value="VDO20841.1"/>
    <property type="molecule type" value="Genomic_DNA"/>
</dbReference>
<sequence length="344" mass="37966">MLVEHFNSHVRYGAAMALGIACAGTGYKEAVSLLEPLLSAKENYVRQGAVIALSFIYVQQTDVSCPKVGEFRKQLTKMTTEKGEDSMAKFGAIIAQGILDIGGRNMTIALHNRSGTTDMGGVVGMMVFQQFWYWHSMVPFISLACKPTCLIALTKDLQMPKIEFKCNARASLFAYPPPLESKKKEEHEKVETAVLSITHKKKPVKKGGEEKMEVDEEPKPAKDEEKKATLPAFMCSASSRKAVPDNEPPTHTIENPARVVRLQLKTLSMMENSRYKPVKSVTYGGIIMLLDKTPDQKAELVVQVSAMDNQQTEVQQAVAGGTTLDPAAPEKQPHSAFEIDLKDY</sequence>
<evidence type="ECO:0000259" key="4">
    <source>
        <dbReference type="Pfam" id="PF18004"/>
    </source>
</evidence>
<keyword evidence="6" id="KW-1185">Reference proteome</keyword>
<evidence type="ECO:0000313" key="7">
    <source>
        <dbReference type="WBParaSite" id="HPBE_0000170701-mRNA-1"/>
    </source>
</evidence>
<feature type="region of interest" description="Disordered" evidence="3">
    <location>
        <begin position="200"/>
        <end position="226"/>
    </location>
</feature>
<dbReference type="PANTHER" id="PTHR10943">
    <property type="entry name" value="26S PROTEASOME NON-ATPASE REGULATORY SUBUNIT"/>
    <property type="match status" value="1"/>
</dbReference>
<keyword evidence="1" id="KW-0677">Repeat</keyword>
<accession>A0A3P7TI52</accession>
<dbReference type="WBParaSite" id="HPBE_0000170701-mRNA-1">
    <property type="protein sequence ID" value="HPBE_0000170701-mRNA-1"/>
    <property type="gene ID" value="HPBE_0000170701"/>
</dbReference>